<protein>
    <submittedName>
        <fullName evidence="2">NYN domain-containing protein</fullName>
    </submittedName>
</protein>
<proteinExistence type="predicted"/>
<evidence type="ECO:0000313" key="2">
    <source>
        <dbReference type="EMBL" id="MST33971.1"/>
    </source>
</evidence>
<evidence type="ECO:0000313" key="3">
    <source>
        <dbReference type="Proteomes" id="UP000437736"/>
    </source>
</evidence>
<reference evidence="2 3" key="1">
    <citation type="submission" date="2019-11" db="EMBL/GenBank/DDBJ databases">
        <title>Acidiferrimicrobium australis gen. nov., sp. nov., an acidophilic and obligately heterotrophic, member of the Actinobacteria that catalyses dissimilatory oxido- reduction of iron isolated from metal-rich acidic water in Chile.</title>
        <authorList>
            <person name="Gonzalez D."/>
            <person name="Huber K."/>
            <person name="Hedrich S."/>
            <person name="Rojas-Villalobos C."/>
            <person name="Quatrini R."/>
            <person name="Dinamarca M.A."/>
            <person name="Schwarz A."/>
            <person name="Canales C."/>
            <person name="Nancucheo I."/>
        </authorList>
    </citation>
    <scope>NUCLEOTIDE SEQUENCE [LARGE SCALE GENOMIC DNA]</scope>
    <source>
        <strain evidence="2 3">USS-CCA1</strain>
    </source>
</reference>
<keyword evidence="3" id="KW-1185">Reference proteome</keyword>
<dbReference type="EMBL" id="WJHE01000793">
    <property type="protein sequence ID" value="MST33971.1"/>
    <property type="molecule type" value="Genomic_DNA"/>
</dbReference>
<evidence type="ECO:0000259" key="1">
    <source>
        <dbReference type="Pfam" id="PF01936"/>
    </source>
</evidence>
<dbReference type="InterPro" id="IPR021139">
    <property type="entry name" value="NYN"/>
</dbReference>
<organism evidence="2 3">
    <name type="scientific">Acidiferrimicrobium australe</name>
    <dbReference type="NCBI Taxonomy" id="2664430"/>
    <lineage>
        <taxon>Bacteria</taxon>
        <taxon>Bacillati</taxon>
        <taxon>Actinomycetota</taxon>
        <taxon>Acidimicrobiia</taxon>
        <taxon>Acidimicrobiales</taxon>
        <taxon>Acidimicrobiaceae</taxon>
        <taxon>Acidiferrimicrobium</taxon>
    </lineage>
</organism>
<dbReference type="CDD" id="cd18722">
    <property type="entry name" value="PIN_NicB-like"/>
    <property type="match status" value="1"/>
</dbReference>
<name>A0ABW9QX90_9ACTN</name>
<sequence>MTTNVYIDGFNLYYGCVKGTPCKWLDLEAFCRTLMPQEQIRTIHYFTARVSGRLDPSAPTRQNTYLRALATLPSVEVHFGSFLTNNVWMLLANPPLRGPRKAQVVKTEEKGSDVNLAATLLMDGFRRAADTVVIVSNDSDLTEPVRLARYELGLRVGVINPHPANKRSLTLSREAHFFKQIRPAAVRSSQFPPTLVDATGTFHKPTSW</sequence>
<dbReference type="Proteomes" id="UP000437736">
    <property type="component" value="Unassembled WGS sequence"/>
</dbReference>
<dbReference type="Gene3D" id="3.40.50.1010">
    <property type="entry name" value="5'-nuclease"/>
    <property type="match status" value="1"/>
</dbReference>
<dbReference type="Pfam" id="PF01936">
    <property type="entry name" value="NYN"/>
    <property type="match status" value="1"/>
</dbReference>
<feature type="domain" description="NYN" evidence="1">
    <location>
        <begin position="3"/>
        <end position="169"/>
    </location>
</feature>
<gene>
    <name evidence="2" type="ORF">GHK86_14740</name>
</gene>
<accession>A0ABW9QX90</accession>
<comment type="caution">
    <text evidence="2">The sequence shown here is derived from an EMBL/GenBank/DDBJ whole genome shotgun (WGS) entry which is preliminary data.</text>
</comment>